<comment type="caution">
    <text evidence="1">The sequence shown here is derived from an EMBL/GenBank/DDBJ whole genome shotgun (WGS) entry which is preliminary data.</text>
</comment>
<accession>A0A553MX12</accession>
<protein>
    <submittedName>
        <fullName evidence="1">Uncharacterized protein</fullName>
    </submittedName>
</protein>
<keyword evidence="2" id="KW-1185">Reference proteome</keyword>
<evidence type="ECO:0000313" key="1">
    <source>
        <dbReference type="EMBL" id="TRY57687.1"/>
    </source>
</evidence>
<dbReference type="AlphaFoldDB" id="A0A553MX12"/>
<name>A0A553MX12_9TELE</name>
<organism evidence="1 2">
    <name type="scientific">Danionella cerebrum</name>
    <dbReference type="NCBI Taxonomy" id="2873325"/>
    <lineage>
        <taxon>Eukaryota</taxon>
        <taxon>Metazoa</taxon>
        <taxon>Chordata</taxon>
        <taxon>Craniata</taxon>
        <taxon>Vertebrata</taxon>
        <taxon>Euteleostomi</taxon>
        <taxon>Actinopterygii</taxon>
        <taxon>Neopterygii</taxon>
        <taxon>Teleostei</taxon>
        <taxon>Ostariophysi</taxon>
        <taxon>Cypriniformes</taxon>
        <taxon>Danionidae</taxon>
        <taxon>Danioninae</taxon>
        <taxon>Danionella</taxon>
    </lineage>
</organism>
<reference evidence="1 2" key="1">
    <citation type="journal article" date="2019" name="Sci. Data">
        <title>Hybrid genome assembly and annotation of Danionella translucida.</title>
        <authorList>
            <person name="Kadobianskyi M."/>
            <person name="Schulze L."/>
            <person name="Schuelke M."/>
            <person name="Judkewitz B."/>
        </authorList>
    </citation>
    <scope>NUCLEOTIDE SEQUENCE [LARGE SCALE GENOMIC DNA]</scope>
    <source>
        <strain evidence="1 2">Bolton</strain>
    </source>
</reference>
<proteinExistence type="predicted"/>
<dbReference type="Proteomes" id="UP000316079">
    <property type="component" value="Unassembled WGS sequence"/>
</dbReference>
<evidence type="ECO:0000313" key="2">
    <source>
        <dbReference type="Proteomes" id="UP000316079"/>
    </source>
</evidence>
<gene>
    <name evidence="1" type="ORF">DNTS_025910</name>
</gene>
<dbReference type="EMBL" id="SRMA01027229">
    <property type="protein sequence ID" value="TRY57687.1"/>
    <property type="molecule type" value="Genomic_DNA"/>
</dbReference>
<sequence>MSGNVLHKGASPRHLGFSGLKELRILQRGTLLGVVHLHFHRSFSLNPSRVQRELRLIQPHLPDLLHGQLQQETRASVSVLQLNVCLLSFEIDGGDSNLVIIIISSSSFIAGIS</sequence>